<name>A0ABQ9XW83_9EUKA</name>
<keyword evidence="1" id="KW-1133">Transmembrane helix</keyword>
<feature type="transmembrane region" description="Helical" evidence="1">
    <location>
        <begin position="122"/>
        <end position="146"/>
    </location>
</feature>
<protein>
    <submittedName>
        <fullName evidence="2">Uncharacterized protein</fullName>
    </submittedName>
</protein>
<organism evidence="2 3">
    <name type="scientific">Blattamonas nauphoetae</name>
    <dbReference type="NCBI Taxonomy" id="2049346"/>
    <lineage>
        <taxon>Eukaryota</taxon>
        <taxon>Metamonada</taxon>
        <taxon>Preaxostyla</taxon>
        <taxon>Oxymonadida</taxon>
        <taxon>Blattamonas</taxon>
    </lineage>
</organism>
<evidence type="ECO:0000313" key="2">
    <source>
        <dbReference type="EMBL" id="KAK2955737.1"/>
    </source>
</evidence>
<dbReference type="Proteomes" id="UP001281761">
    <property type="component" value="Unassembled WGS sequence"/>
</dbReference>
<keyword evidence="1" id="KW-0472">Membrane</keyword>
<keyword evidence="3" id="KW-1185">Reference proteome</keyword>
<evidence type="ECO:0000256" key="1">
    <source>
        <dbReference type="SAM" id="Phobius"/>
    </source>
</evidence>
<proteinExistence type="predicted"/>
<accession>A0ABQ9XW83</accession>
<gene>
    <name evidence="2" type="ORF">BLNAU_9273</name>
</gene>
<comment type="caution">
    <text evidence="2">The sequence shown here is derived from an EMBL/GenBank/DDBJ whole genome shotgun (WGS) entry which is preliminary data.</text>
</comment>
<keyword evidence="1" id="KW-0812">Transmembrane</keyword>
<feature type="transmembrane region" description="Helical" evidence="1">
    <location>
        <begin position="96"/>
        <end position="116"/>
    </location>
</feature>
<reference evidence="2 3" key="1">
    <citation type="journal article" date="2022" name="bioRxiv">
        <title>Genomics of Preaxostyla Flagellates Illuminates Evolutionary Transitions and the Path Towards Mitochondrial Loss.</title>
        <authorList>
            <person name="Novak L.V.F."/>
            <person name="Treitli S.C."/>
            <person name="Pyrih J."/>
            <person name="Halakuc P."/>
            <person name="Pipaliya S.V."/>
            <person name="Vacek V."/>
            <person name="Brzon O."/>
            <person name="Soukal P."/>
            <person name="Eme L."/>
            <person name="Dacks J.B."/>
            <person name="Karnkowska A."/>
            <person name="Elias M."/>
            <person name="Hampl V."/>
        </authorList>
    </citation>
    <scope>NUCLEOTIDE SEQUENCE [LARGE SCALE GENOMIC DNA]</scope>
    <source>
        <strain evidence="2">NAU3</strain>
        <tissue evidence="2">Gut</tissue>
    </source>
</reference>
<sequence>MDCSPFLNWNEDKLGSAEEKAEIFMSLVATLKIQPALDDSLEAKAVRLFESMCWGGQESADDFLNSFGPTTDLSSRDFVQCIVVLLSTASQVITTAAMEILCALVLFCSPIIRYSLVKADLIPHIIVTLNLMSITLAEAFGIHISVMKSI</sequence>
<dbReference type="EMBL" id="JARBJD010000063">
    <property type="protein sequence ID" value="KAK2955737.1"/>
    <property type="molecule type" value="Genomic_DNA"/>
</dbReference>
<evidence type="ECO:0000313" key="3">
    <source>
        <dbReference type="Proteomes" id="UP001281761"/>
    </source>
</evidence>